<reference evidence="1 2" key="1">
    <citation type="journal article" date="2010" name="Int. J. Syst. Evol. Microbiol.">
        <title>Thiohalobacter thiocyanaticus gen. nov., sp. nov., a moderately halophilic, sulfur-oxidizing gammaproteobacterium from hypersaline lakes, that utilizes thiocyanate.</title>
        <authorList>
            <person name="Sorokin D.Y."/>
            <person name="Kovaleva O.L."/>
            <person name="Tourova T.P."/>
            <person name="Muyzer G."/>
        </authorList>
    </citation>
    <scope>NUCLEOTIDE SEQUENCE [LARGE SCALE GENOMIC DNA]</scope>
    <source>
        <strain evidence="1 2">Hrh1</strain>
    </source>
</reference>
<keyword evidence="2" id="KW-1185">Reference proteome</keyword>
<evidence type="ECO:0000313" key="2">
    <source>
        <dbReference type="Proteomes" id="UP000287798"/>
    </source>
</evidence>
<name>A0A426QIA6_9GAMM</name>
<evidence type="ECO:0000313" key="1">
    <source>
        <dbReference type="EMBL" id="RRQ21492.1"/>
    </source>
</evidence>
<sequence>MNLAVYINDGKRLEFDRGRPLPGQVRNRLEALELELDRGVDLPQGRIETPTTEQKAHFAIEQLLNQLARAHDDSAATLWCAYVATRLPELAAIRVTETADSFEVSLQFG</sequence>
<dbReference type="EMBL" id="QZMU01000001">
    <property type="protein sequence ID" value="RRQ21492.1"/>
    <property type="molecule type" value="Genomic_DNA"/>
</dbReference>
<dbReference type="AlphaFoldDB" id="A0A426QIA6"/>
<gene>
    <name evidence="1" type="ORF">D6C00_05745</name>
</gene>
<comment type="caution">
    <text evidence="1">The sequence shown here is derived from an EMBL/GenBank/DDBJ whole genome shotgun (WGS) entry which is preliminary data.</text>
</comment>
<accession>A0A426QIA6</accession>
<proteinExistence type="predicted"/>
<organism evidence="1 2">
    <name type="scientific">Thiohalobacter thiocyanaticus</name>
    <dbReference type="NCBI Taxonomy" id="585455"/>
    <lineage>
        <taxon>Bacteria</taxon>
        <taxon>Pseudomonadati</taxon>
        <taxon>Pseudomonadota</taxon>
        <taxon>Gammaproteobacteria</taxon>
        <taxon>Thiohalobacterales</taxon>
        <taxon>Thiohalobacteraceae</taxon>
        <taxon>Thiohalobacter</taxon>
    </lineage>
</organism>
<dbReference type="Proteomes" id="UP000287798">
    <property type="component" value="Unassembled WGS sequence"/>
</dbReference>
<protein>
    <submittedName>
        <fullName evidence="1">Uncharacterized protein</fullName>
    </submittedName>
</protein>